<keyword evidence="7" id="KW-0965">Cell junction</keyword>
<organism evidence="11 12">
    <name type="scientific">Xenopus laevis</name>
    <name type="common">African clawed frog</name>
    <dbReference type="NCBI Taxonomy" id="8355"/>
    <lineage>
        <taxon>Eukaryota</taxon>
        <taxon>Metazoa</taxon>
        <taxon>Chordata</taxon>
        <taxon>Craniata</taxon>
        <taxon>Vertebrata</taxon>
        <taxon>Euteleostomi</taxon>
        <taxon>Amphibia</taxon>
        <taxon>Batrachia</taxon>
        <taxon>Anura</taxon>
        <taxon>Pipoidea</taxon>
        <taxon>Pipidae</taxon>
        <taxon>Xenopodinae</taxon>
        <taxon>Xenopus</taxon>
        <taxon>Xenopus</taxon>
    </lineage>
</organism>
<feature type="compositionally biased region" description="Low complexity" evidence="10">
    <location>
        <begin position="172"/>
        <end position="182"/>
    </location>
</feature>
<keyword evidence="9" id="KW-0206">Cytoskeleton</keyword>
<name>A0A974CDE5_XENLA</name>
<keyword evidence="8" id="KW-0862">Zinc</keyword>
<keyword evidence="8" id="KW-0479">Metal-binding</keyword>
<evidence type="ECO:0000256" key="5">
    <source>
        <dbReference type="ARBA" id="ARBA00022737"/>
    </source>
</evidence>
<evidence type="ECO:0000256" key="10">
    <source>
        <dbReference type="SAM" id="MobiDB-lite"/>
    </source>
</evidence>
<dbReference type="EMBL" id="CM004478">
    <property type="protein sequence ID" value="OCT71219.1"/>
    <property type="molecule type" value="Genomic_DNA"/>
</dbReference>
<keyword evidence="8" id="KW-0440">LIM domain</keyword>
<dbReference type="GO" id="GO:0007229">
    <property type="term" value="P:integrin-mediated signaling pathway"/>
    <property type="evidence" value="ECO:0007669"/>
    <property type="project" value="TreeGrafter"/>
</dbReference>
<dbReference type="PANTHER" id="PTHR24212">
    <property type="entry name" value="ZYXIN/TRIP6"/>
    <property type="match status" value="1"/>
</dbReference>
<evidence type="ECO:0000256" key="1">
    <source>
        <dbReference type="ARBA" id="ARBA00004245"/>
    </source>
</evidence>
<evidence type="ECO:0000256" key="9">
    <source>
        <dbReference type="ARBA" id="ARBA00023212"/>
    </source>
</evidence>
<proteinExistence type="inferred from homology"/>
<dbReference type="AlphaFoldDB" id="A0A974CDE5"/>
<dbReference type="OMA" id="QDISEYC"/>
<feature type="compositionally biased region" description="Low complexity" evidence="10">
    <location>
        <begin position="489"/>
        <end position="500"/>
    </location>
</feature>
<dbReference type="GO" id="GO:0005737">
    <property type="term" value="C:cytoplasm"/>
    <property type="evidence" value="ECO:0007669"/>
    <property type="project" value="TreeGrafter"/>
</dbReference>
<feature type="compositionally biased region" description="Basic and acidic residues" evidence="10">
    <location>
        <begin position="404"/>
        <end position="415"/>
    </location>
</feature>
<sequence>MDPAAPATRMTSSFTINISTPSFYNPTKKFAPVVPPKPKVNPFKAPEEPQSLVAQENSAGPGLHRAFVGKVGAIPPSAPPGGDHEGKNFPSWVFIGWKQSSHFQTSQSAASESNDGGCERGKVPGDLRNVKHKILIGGGFVFSADFILPPPPPSEELISPPSSSFPPPPPSFGDEGPGSPSGSFPPPPPPEFSEPFPPPIEEFFPSPPPLEECVSDTQDLPVPAPPPPPPPPPEPSAPCESPKPAMVLPKPPPPSAFPKPEPPSVAPKTASSVFIPKPSAPMAVAPKPLAPPPVAAKPSGPVSFAPPSPAPHTFSPAPSAPSHTFSPKPVTGPTFSPKSAPHTFTPRPSVTYPQKPTEPPAEASQEKLPAAQSSPRVTPAAKHEAPPPTVSSSARAPGFSFAQQRERPRVLEKPRANVQGSEPELETTVEVQAQRTRSLGPQIENGRSFGAQFTGGKDMKPLPEAPKSQKPMSDGIHRTGGQHSGPKVTGQQGQTSGSQGLNMKEVEELEMLTQQLMQEMDKPPAAEAHTMGT</sequence>
<keyword evidence="6" id="KW-0130">Cell adhesion</keyword>
<feature type="compositionally biased region" description="Polar residues" evidence="10">
    <location>
        <begin position="104"/>
        <end position="114"/>
    </location>
</feature>
<reference evidence="12" key="1">
    <citation type="journal article" date="2016" name="Nature">
        <title>Genome evolution in the allotetraploid frog Xenopus laevis.</title>
        <authorList>
            <person name="Session A.M."/>
            <person name="Uno Y."/>
            <person name="Kwon T."/>
            <person name="Chapman J.A."/>
            <person name="Toyoda A."/>
            <person name="Takahashi S."/>
            <person name="Fukui A."/>
            <person name="Hikosaka A."/>
            <person name="Suzuki A."/>
            <person name="Kondo M."/>
            <person name="van Heeringen S.J."/>
            <person name="Quigley I."/>
            <person name="Heinz S."/>
            <person name="Ogino H."/>
            <person name="Ochi H."/>
            <person name="Hellsten U."/>
            <person name="Lyons J.B."/>
            <person name="Simakov O."/>
            <person name="Putnam N."/>
            <person name="Stites J."/>
            <person name="Kuroki Y."/>
            <person name="Tanaka T."/>
            <person name="Michiue T."/>
            <person name="Watanabe M."/>
            <person name="Bogdanovic O."/>
            <person name="Lister R."/>
            <person name="Georgiou G."/>
            <person name="Paranjpe S.S."/>
            <person name="van Kruijsbergen I."/>
            <person name="Shu S."/>
            <person name="Carlson J."/>
            <person name="Kinoshita T."/>
            <person name="Ohta Y."/>
            <person name="Mawaribuchi S."/>
            <person name="Jenkins J."/>
            <person name="Grimwood J."/>
            <person name="Schmutz J."/>
            <person name="Mitros T."/>
            <person name="Mozaffari S.V."/>
            <person name="Suzuki Y."/>
            <person name="Haramoto Y."/>
            <person name="Yamamoto T.S."/>
            <person name="Takagi C."/>
            <person name="Heald R."/>
            <person name="Miller K."/>
            <person name="Haudenschild C."/>
            <person name="Kitzman J."/>
            <person name="Nakayama T."/>
            <person name="Izutsu Y."/>
            <person name="Robert J."/>
            <person name="Fortriede J."/>
            <person name="Burns K."/>
            <person name="Lotay V."/>
            <person name="Karimi K."/>
            <person name="Yasuoka Y."/>
            <person name="Dichmann D.S."/>
            <person name="Flajnik M.F."/>
            <person name="Houston D.W."/>
            <person name="Shendure J."/>
            <person name="DuPasquier L."/>
            <person name="Vize P.D."/>
            <person name="Zorn A.M."/>
            <person name="Ito M."/>
            <person name="Marcotte E.M."/>
            <person name="Wallingford J.B."/>
            <person name="Ito Y."/>
            <person name="Asashima M."/>
            <person name="Ueno N."/>
            <person name="Matsuda Y."/>
            <person name="Veenstra G.J."/>
            <person name="Fujiyama A."/>
            <person name="Harland R.M."/>
            <person name="Taira M."/>
            <person name="Rokhsar D.S."/>
        </authorList>
    </citation>
    <scope>NUCLEOTIDE SEQUENCE [LARGE SCALE GENOMIC DNA]</scope>
    <source>
        <strain evidence="12">J</strain>
    </source>
</reference>
<evidence type="ECO:0000256" key="4">
    <source>
        <dbReference type="ARBA" id="ARBA00022490"/>
    </source>
</evidence>
<dbReference type="PANTHER" id="PTHR24212:SF1">
    <property type="entry name" value="ZYXIN"/>
    <property type="match status" value="1"/>
</dbReference>
<dbReference type="GO" id="GO:0005925">
    <property type="term" value="C:focal adhesion"/>
    <property type="evidence" value="ECO:0007669"/>
    <property type="project" value="UniProtKB-SubCell"/>
</dbReference>
<evidence type="ECO:0000256" key="7">
    <source>
        <dbReference type="ARBA" id="ARBA00022949"/>
    </source>
</evidence>
<evidence type="ECO:0000256" key="8">
    <source>
        <dbReference type="ARBA" id="ARBA00023038"/>
    </source>
</evidence>
<evidence type="ECO:0000313" key="11">
    <source>
        <dbReference type="EMBL" id="OCT71219.1"/>
    </source>
</evidence>
<evidence type="ECO:0000313" key="12">
    <source>
        <dbReference type="Proteomes" id="UP000694892"/>
    </source>
</evidence>
<dbReference type="GO" id="GO:0007179">
    <property type="term" value="P:transforming growth factor beta receptor signaling pathway"/>
    <property type="evidence" value="ECO:0007669"/>
    <property type="project" value="TreeGrafter"/>
</dbReference>
<gene>
    <name evidence="11" type="ORF">XELAEV_18034197mg</name>
</gene>
<feature type="region of interest" description="Disordered" evidence="10">
    <location>
        <begin position="104"/>
        <end position="125"/>
    </location>
</feature>
<feature type="compositionally biased region" description="Pro residues" evidence="10">
    <location>
        <begin position="222"/>
        <end position="236"/>
    </location>
</feature>
<dbReference type="Proteomes" id="UP000694892">
    <property type="component" value="Chromosome 7L"/>
</dbReference>
<feature type="compositionally biased region" description="Low complexity" evidence="10">
    <location>
        <begin position="237"/>
        <end position="248"/>
    </location>
</feature>
<accession>A0A974CDE5</accession>
<dbReference type="GO" id="GO:0007155">
    <property type="term" value="P:cell adhesion"/>
    <property type="evidence" value="ECO:0007669"/>
    <property type="project" value="UniProtKB-KW"/>
</dbReference>
<evidence type="ECO:0000256" key="3">
    <source>
        <dbReference type="ARBA" id="ARBA00009611"/>
    </source>
</evidence>
<evidence type="ECO:0000256" key="2">
    <source>
        <dbReference type="ARBA" id="ARBA00004246"/>
    </source>
</evidence>
<feature type="compositionally biased region" description="Polar residues" evidence="10">
    <location>
        <begin position="429"/>
        <end position="439"/>
    </location>
</feature>
<feature type="compositionally biased region" description="Pro residues" evidence="10">
    <location>
        <begin position="249"/>
        <end position="265"/>
    </location>
</feature>
<dbReference type="PRINTS" id="PR01217">
    <property type="entry name" value="PRICHEXTENSN"/>
</dbReference>
<keyword evidence="4" id="KW-0963">Cytoplasm</keyword>
<comment type="similarity">
    <text evidence="3">Belongs to the zyxin/ajuba family.</text>
</comment>
<feature type="compositionally biased region" description="Pro residues" evidence="10">
    <location>
        <begin position="183"/>
        <end position="210"/>
    </location>
</feature>
<comment type="subcellular location">
    <subcellularLocation>
        <location evidence="2">Cell junction</location>
        <location evidence="2">Focal adhesion</location>
    </subcellularLocation>
    <subcellularLocation>
        <location evidence="1">Cytoplasm</location>
        <location evidence="1">Cytoskeleton</location>
    </subcellularLocation>
</comment>
<keyword evidence="5" id="KW-0677">Repeat</keyword>
<protein>
    <submittedName>
        <fullName evidence="11">Uncharacterized protein</fullName>
    </submittedName>
</protein>
<evidence type="ECO:0000256" key="6">
    <source>
        <dbReference type="ARBA" id="ARBA00022889"/>
    </source>
</evidence>
<feature type="region of interest" description="Disordered" evidence="10">
    <location>
        <begin position="145"/>
        <end position="533"/>
    </location>
</feature>
<dbReference type="GO" id="GO:0001725">
    <property type="term" value="C:stress fiber"/>
    <property type="evidence" value="ECO:0007669"/>
    <property type="project" value="TreeGrafter"/>
</dbReference>